<dbReference type="Pfam" id="PF00017">
    <property type="entry name" value="SH2"/>
    <property type="match status" value="1"/>
</dbReference>
<evidence type="ECO:0000313" key="6">
    <source>
        <dbReference type="EMBL" id="PIO30288.1"/>
    </source>
</evidence>
<keyword evidence="2" id="KW-0727">SH2 domain</keyword>
<dbReference type="Proteomes" id="UP000228934">
    <property type="component" value="Unassembled WGS sequence"/>
</dbReference>
<evidence type="ECO:0000256" key="3">
    <source>
        <dbReference type="PROSITE-ProRule" id="PRU00192"/>
    </source>
</evidence>
<dbReference type="InterPro" id="IPR043539">
    <property type="entry name" value="Grb2-like"/>
</dbReference>
<gene>
    <name evidence="6" type="ORF">AB205_0007660</name>
</gene>
<evidence type="ECO:0008006" key="8">
    <source>
        <dbReference type="Google" id="ProtNLM"/>
    </source>
</evidence>
<dbReference type="PROSITE" id="PS50001">
    <property type="entry name" value="SH2"/>
    <property type="match status" value="1"/>
</dbReference>
<sequence>MINNQRSHVLFQILNMEDDQNWYKAELKGQEGYIPKNYIKVKPHPWYAGRISRQVAEEILLKKRFLGAFLIRDSESSPGEFSISVK</sequence>
<accession>A0A2G9RQU7</accession>
<evidence type="ECO:0000256" key="2">
    <source>
        <dbReference type="PROSITE-ProRule" id="PRU00191"/>
    </source>
</evidence>
<organism evidence="6 7">
    <name type="scientific">Aquarana catesbeiana</name>
    <name type="common">American bullfrog</name>
    <name type="synonym">Rana catesbeiana</name>
    <dbReference type="NCBI Taxonomy" id="8400"/>
    <lineage>
        <taxon>Eukaryota</taxon>
        <taxon>Metazoa</taxon>
        <taxon>Chordata</taxon>
        <taxon>Craniata</taxon>
        <taxon>Vertebrata</taxon>
        <taxon>Euteleostomi</taxon>
        <taxon>Amphibia</taxon>
        <taxon>Batrachia</taxon>
        <taxon>Anura</taxon>
        <taxon>Neobatrachia</taxon>
        <taxon>Ranoidea</taxon>
        <taxon>Ranidae</taxon>
        <taxon>Aquarana</taxon>
    </lineage>
</organism>
<evidence type="ECO:0000259" key="4">
    <source>
        <dbReference type="PROSITE" id="PS50001"/>
    </source>
</evidence>
<dbReference type="InterPro" id="IPR036860">
    <property type="entry name" value="SH2_dom_sf"/>
</dbReference>
<evidence type="ECO:0000313" key="7">
    <source>
        <dbReference type="Proteomes" id="UP000228934"/>
    </source>
</evidence>
<reference evidence="7" key="1">
    <citation type="journal article" date="2017" name="Nat. Commun.">
        <title>The North American bullfrog draft genome provides insight into hormonal regulation of long noncoding RNA.</title>
        <authorList>
            <person name="Hammond S.A."/>
            <person name="Warren R.L."/>
            <person name="Vandervalk B.P."/>
            <person name="Kucuk E."/>
            <person name="Khan H."/>
            <person name="Gibb E.A."/>
            <person name="Pandoh P."/>
            <person name="Kirk H."/>
            <person name="Zhao Y."/>
            <person name="Jones M."/>
            <person name="Mungall A.J."/>
            <person name="Coope R."/>
            <person name="Pleasance S."/>
            <person name="Moore R.A."/>
            <person name="Holt R.A."/>
            <person name="Round J.M."/>
            <person name="Ohora S."/>
            <person name="Walle B.V."/>
            <person name="Veldhoen N."/>
            <person name="Helbing C.C."/>
            <person name="Birol I."/>
        </authorList>
    </citation>
    <scope>NUCLEOTIDE SEQUENCE [LARGE SCALE GENOMIC DNA]</scope>
</reference>
<dbReference type="AlphaFoldDB" id="A0A2G9RQU7"/>
<feature type="domain" description="SH2" evidence="4">
    <location>
        <begin position="46"/>
        <end position="86"/>
    </location>
</feature>
<dbReference type="InterPro" id="IPR000980">
    <property type="entry name" value="SH2"/>
</dbReference>
<evidence type="ECO:0000259" key="5">
    <source>
        <dbReference type="PROSITE" id="PS50002"/>
    </source>
</evidence>
<dbReference type="OrthoDB" id="10255964at2759"/>
<evidence type="ECO:0000256" key="1">
    <source>
        <dbReference type="ARBA" id="ARBA00022443"/>
    </source>
</evidence>
<dbReference type="Pfam" id="PF00018">
    <property type="entry name" value="SH3_1"/>
    <property type="match status" value="1"/>
</dbReference>
<name>A0A2G9RQU7_AQUCT</name>
<dbReference type="InterPro" id="IPR001452">
    <property type="entry name" value="SH3_domain"/>
</dbReference>
<dbReference type="PROSITE" id="PS50002">
    <property type="entry name" value="SH3"/>
    <property type="match status" value="1"/>
</dbReference>
<keyword evidence="1 3" id="KW-0728">SH3 domain</keyword>
<dbReference type="EMBL" id="KV932239">
    <property type="protein sequence ID" value="PIO30288.1"/>
    <property type="molecule type" value="Genomic_DNA"/>
</dbReference>
<feature type="domain" description="SH3" evidence="5">
    <location>
        <begin position="1"/>
        <end position="44"/>
    </location>
</feature>
<keyword evidence="7" id="KW-1185">Reference proteome</keyword>
<dbReference type="SUPFAM" id="SSF55550">
    <property type="entry name" value="SH2 domain"/>
    <property type="match status" value="1"/>
</dbReference>
<dbReference type="PRINTS" id="PR00401">
    <property type="entry name" value="SH2DOMAIN"/>
</dbReference>
<dbReference type="Gene3D" id="2.30.30.40">
    <property type="entry name" value="SH3 Domains"/>
    <property type="match status" value="1"/>
</dbReference>
<dbReference type="PANTHER" id="PTHR46037">
    <property type="entry name" value="PROTEIN ENHANCER OF SEVENLESS 2B"/>
    <property type="match status" value="1"/>
</dbReference>
<dbReference type="Gene3D" id="3.30.505.10">
    <property type="entry name" value="SH2 domain"/>
    <property type="match status" value="1"/>
</dbReference>
<proteinExistence type="predicted"/>
<protein>
    <recommendedName>
        <fullName evidence="8">SH2 domain-containing protein</fullName>
    </recommendedName>
</protein>